<keyword evidence="10 11" id="KW-0998">Cell outer membrane</keyword>
<evidence type="ECO:0000313" key="15">
    <source>
        <dbReference type="EMBL" id="MDC7677775.1"/>
    </source>
</evidence>
<organism evidence="15 16">
    <name type="scientific">Asticcacaulis machinosus</name>
    <dbReference type="NCBI Taxonomy" id="2984211"/>
    <lineage>
        <taxon>Bacteria</taxon>
        <taxon>Pseudomonadati</taxon>
        <taxon>Pseudomonadota</taxon>
        <taxon>Alphaproteobacteria</taxon>
        <taxon>Caulobacterales</taxon>
        <taxon>Caulobacteraceae</taxon>
        <taxon>Asticcacaulis</taxon>
    </lineage>
</organism>
<evidence type="ECO:0000259" key="13">
    <source>
        <dbReference type="Pfam" id="PF00593"/>
    </source>
</evidence>
<dbReference type="InterPro" id="IPR000531">
    <property type="entry name" value="Beta-barrel_TonB"/>
</dbReference>
<keyword evidence="6" id="KW-0408">Iron</keyword>
<dbReference type="PANTHER" id="PTHR32552:SF81">
    <property type="entry name" value="TONB-DEPENDENT OUTER MEMBRANE RECEPTOR"/>
    <property type="match status" value="1"/>
</dbReference>
<evidence type="ECO:0000313" key="16">
    <source>
        <dbReference type="Proteomes" id="UP001218579"/>
    </source>
</evidence>
<feature type="domain" description="TonB-dependent receptor plug" evidence="14">
    <location>
        <begin position="55"/>
        <end position="161"/>
    </location>
</feature>
<evidence type="ECO:0000256" key="8">
    <source>
        <dbReference type="ARBA" id="ARBA00023077"/>
    </source>
</evidence>
<comment type="similarity">
    <text evidence="11 12">Belongs to the TonB-dependent receptor family.</text>
</comment>
<dbReference type="EMBL" id="JAQQKV010000005">
    <property type="protein sequence ID" value="MDC7677775.1"/>
    <property type="molecule type" value="Genomic_DNA"/>
</dbReference>
<evidence type="ECO:0000256" key="11">
    <source>
        <dbReference type="PROSITE-ProRule" id="PRU01360"/>
    </source>
</evidence>
<reference evidence="15 16" key="1">
    <citation type="submission" date="2023-01" db="EMBL/GenBank/DDBJ databases">
        <title>Novel species of the genus Asticcacaulis isolated from rivers.</title>
        <authorList>
            <person name="Lu H."/>
        </authorList>
    </citation>
    <scope>NUCLEOTIDE SEQUENCE [LARGE SCALE GENOMIC DNA]</scope>
    <source>
        <strain evidence="15 16">LKC15W</strain>
    </source>
</reference>
<keyword evidence="2 11" id="KW-0813">Transport</keyword>
<feature type="domain" description="TonB-dependent receptor-like beta-barrel" evidence="13">
    <location>
        <begin position="240"/>
        <end position="678"/>
    </location>
</feature>
<keyword evidence="5 11" id="KW-0812">Transmembrane</keyword>
<protein>
    <submittedName>
        <fullName evidence="15">TonB-dependent receptor</fullName>
    </submittedName>
</protein>
<gene>
    <name evidence="15" type="ORF">PQU98_16645</name>
</gene>
<evidence type="ECO:0000256" key="3">
    <source>
        <dbReference type="ARBA" id="ARBA00022452"/>
    </source>
</evidence>
<accession>A0ABT5HNH7</accession>
<sequence length="710" mass="78246">MTKQHQSGLKTMLWGASLIALIGGVPAYAQETAPVVAEETTEVIVTAQKRRQRAIDVPIGMNVLSGEALEKRAIDTVNDLQFSIPGLTLRYDGPGSSQIFMRGVSNIRGSDAQVSIYMDELPVTMTGGYRQLDLRMLDIERVEVLKGPQGTLYGQGAMAGTIRYVTATPSLTGGFTGEVKADYSVIKDGDANPKLSGAVTVPLIEGKMGLRLAGQIEEGGGWIDQPGLGIEDGNNQDLYNLRAKLYYKPNDVFDLTATAGIYQMESEFGLAYETEDRTRPTPVSDDYDLLPPRNDHAWYYNLTANYDLGFGRLTSSTSYSRLNRDYTLTYIAGPGTGFTFQNEGFDGNSDRAKQFTQEVRLSSSGEGPWQYTVGAFYRDAEGNLDDAGISYYAGGTYPFTYRKYDTSESISLFGDLSYKFTDKLTVGAGVRTFRDKATAVGLDNNMQSETFKSTDPRVYFTYALDRRLNIYGNIAKGFRSGGFNAAGLPDYDPEKILNYELGTKGQVAEGRVRFDLAAFFSQYDDALRTGQFFNFDENGGSVVSLTRNVGEMEIKGLEGSVDWWISPDWSVSATAAYTDSEVTKVNVGSGETAGVEVGDPSDYTPKLSYSLATDYEFNWSPNVEGFVHADYSWRDKISATDGSVLVPRTQWSDSVGLLNARIGAKWSSLEMEVYVNNITDENKTLDPYWVWQQSSRSKPRTIGITLSHSF</sequence>
<dbReference type="InterPro" id="IPR036942">
    <property type="entry name" value="Beta-barrel_TonB_sf"/>
</dbReference>
<dbReference type="SUPFAM" id="SSF56935">
    <property type="entry name" value="Porins"/>
    <property type="match status" value="1"/>
</dbReference>
<dbReference type="Pfam" id="PF07715">
    <property type="entry name" value="Plug"/>
    <property type="match status" value="1"/>
</dbReference>
<evidence type="ECO:0000256" key="10">
    <source>
        <dbReference type="ARBA" id="ARBA00023237"/>
    </source>
</evidence>
<dbReference type="PANTHER" id="PTHR32552">
    <property type="entry name" value="FERRICHROME IRON RECEPTOR-RELATED"/>
    <property type="match status" value="1"/>
</dbReference>
<dbReference type="PROSITE" id="PS52016">
    <property type="entry name" value="TONB_DEPENDENT_REC_3"/>
    <property type="match status" value="1"/>
</dbReference>
<keyword evidence="15" id="KW-0675">Receptor</keyword>
<dbReference type="Pfam" id="PF00593">
    <property type="entry name" value="TonB_dep_Rec_b-barrel"/>
    <property type="match status" value="1"/>
</dbReference>
<keyword evidence="16" id="KW-1185">Reference proteome</keyword>
<evidence type="ECO:0000256" key="4">
    <source>
        <dbReference type="ARBA" id="ARBA00022496"/>
    </source>
</evidence>
<dbReference type="RefSeq" id="WP_272746096.1">
    <property type="nucleotide sequence ID" value="NZ_JAQQKV010000005.1"/>
</dbReference>
<keyword evidence="7" id="KW-0406">Ion transport</keyword>
<evidence type="ECO:0000256" key="7">
    <source>
        <dbReference type="ARBA" id="ARBA00023065"/>
    </source>
</evidence>
<evidence type="ECO:0000256" key="5">
    <source>
        <dbReference type="ARBA" id="ARBA00022692"/>
    </source>
</evidence>
<dbReference type="Proteomes" id="UP001218579">
    <property type="component" value="Unassembled WGS sequence"/>
</dbReference>
<dbReference type="InterPro" id="IPR012910">
    <property type="entry name" value="Plug_dom"/>
</dbReference>
<evidence type="ECO:0000256" key="2">
    <source>
        <dbReference type="ARBA" id="ARBA00022448"/>
    </source>
</evidence>
<dbReference type="CDD" id="cd01347">
    <property type="entry name" value="ligand_gated_channel"/>
    <property type="match status" value="1"/>
</dbReference>
<comment type="subcellular location">
    <subcellularLocation>
        <location evidence="1 11">Cell outer membrane</location>
        <topology evidence="1 11">Multi-pass membrane protein</topology>
    </subcellularLocation>
</comment>
<proteinExistence type="inferred from homology"/>
<evidence type="ECO:0000256" key="6">
    <source>
        <dbReference type="ARBA" id="ARBA00023004"/>
    </source>
</evidence>
<keyword evidence="4" id="KW-0410">Iron transport</keyword>
<evidence type="ECO:0000256" key="1">
    <source>
        <dbReference type="ARBA" id="ARBA00004571"/>
    </source>
</evidence>
<keyword evidence="8 12" id="KW-0798">TonB box</keyword>
<keyword evidence="9 11" id="KW-0472">Membrane</keyword>
<evidence type="ECO:0000259" key="14">
    <source>
        <dbReference type="Pfam" id="PF07715"/>
    </source>
</evidence>
<comment type="caution">
    <text evidence="15">The sequence shown here is derived from an EMBL/GenBank/DDBJ whole genome shotgun (WGS) entry which is preliminary data.</text>
</comment>
<dbReference type="Gene3D" id="2.40.170.20">
    <property type="entry name" value="TonB-dependent receptor, beta-barrel domain"/>
    <property type="match status" value="1"/>
</dbReference>
<evidence type="ECO:0000256" key="9">
    <source>
        <dbReference type="ARBA" id="ARBA00023136"/>
    </source>
</evidence>
<keyword evidence="3 11" id="KW-1134">Transmembrane beta strand</keyword>
<dbReference type="InterPro" id="IPR039426">
    <property type="entry name" value="TonB-dep_rcpt-like"/>
</dbReference>
<evidence type="ECO:0000256" key="12">
    <source>
        <dbReference type="RuleBase" id="RU003357"/>
    </source>
</evidence>
<name>A0ABT5HNH7_9CAUL</name>